<feature type="domain" description="Carrier" evidence="3">
    <location>
        <begin position="26"/>
        <end position="58"/>
    </location>
</feature>
<dbReference type="InterPro" id="IPR009081">
    <property type="entry name" value="PP-bd_ACP"/>
</dbReference>
<accession>A0ABU7Q9W8</accession>
<proteinExistence type="predicted"/>
<evidence type="ECO:0000313" key="4">
    <source>
        <dbReference type="EMBL" id="MEE4598168.1"/>
    </source>
</evidence>
<gene>
    <name evidence="4" type="ORF">V2J94_41070</name>
</gene>
<dbReference type="Pfam" id="PF00550">
    <property type="entry name" value="PP-binding"/>
    <property type="match status" value="1"/>
</dbReference>
<evidence type="ECO:0000256" key="2">
    <source>
        <dbReference type="ARBA" id="ARBA00022553"/>
    </source>
</evidence>
<dbReference type="SUPFAM" id="SSF47336">
    <property type="entry name" value="ACP-like"/>
    <property type="match status" value="1"/>
</dbReference>
<dbReference type="PROSITE" id="PS00012">
    <property type="entry name" value="PHOSPHOPANTETHEINE"/>
    <property type="match status" value="1"/>
</dbReference>
<dbReference type="InterPro" id="IPR006162">
    <property type="entry name" value="Ppantetheine_attach_site"/>
</dbReference>
<dbReference type="Proteomes" id="UP001354709">
    <property type="component" value="Unassembled WGS sequence"/>
</dbReference>
<organism evidence="4 5">
    <name type="scientific">Streptomyces asiaticus subsp. ignotus</name>
    <dbReference type="NCBI Taxonomy" id="3098222"/>
    <lineage>
        <taxon>Bacteria</taxon>
        <taxon>Bacillati</taxon>
        <taxon>Actinomycetota</taxon>
        <taxon>Actinomycetes</taxon>
        <taxon>Kitasatosporales</taxon>
        <taxon>Streptomycetaceae</taxon>
        <taxon>Streptomyces</taxon>
        <taxon>Streptomyces violaceusniger group</taxon>
    </lineage>
</organism>
<name>A0ABU7Q9W8_9ACTN</name>
<reference evidence="4 5" key="1">
    <citation type="submission" date="2023-11" db="EMBL/GenBank/DDBJ databases">
        <title>30 novel species of actinomycetes from the DSMZ collection.</title>
        <authorList>
            <person name="Nouioui I."/>
        </authorList>
    </citation>
    <scope>NUCLEOTIDE SEQUENCE [LARGE SCALE GENOMIC DNA]</scope>
    <source>
        <strain evidence="4 5">DSM 41524</strain>
    </source>
</reference>
<dbReference type="RefSeq" id="WP_330815300.1">
    <property type="nucleotide sequence ID" value="NZ_JAZBJO010000044.1"/>
</dbReference>
<evidence type="ECO:0000256" key="1">
    <source>
        <dbReference type="ARBA" id="ARBA00022450"/>
    </source>
</evidence>
<comment type="caution">
    <text evidence="4">The sequence shown here is derived from an EMBL/GenBank/DDBJ whole genome shotgun (WGS) entry which is preliminary data.</text>
</comment>
<keyword evidence="2" id="KW-0597">Phosphoprotein</keyword>
<dbReference type="InterPro" id="IPR036736">
    <property type="entry name" value="ACP-like_sf"/>
</dbReference>
<dbReference type="EMBL" id="JAZBJO010000044">
    <property type="protein sequence ID" value="MEE4598168.1"/>
    <property type="molecule type" value="Genomic_DNA"/>
</dbReference>
<sequence length="101" mass="10938">MPETPAPAPSEEAPGSTVGQFLAHRFRVLLGLRQVHPDDHFFHLGGDSLMGVHLIAGLKGVARAAVRRHERLAALLGGRGPRPLDIRSAPIWPTWPTPGSW</sequence>
<evidence type="ECO:0000259" key="3">
    <source>
        <dbReference type="Pfam" id="PF00550"/>
    </source>
</evidence>
<keyword evidence="1" id="KW-0596">Phosphopantetheine</keyword>
<keyword evidence="5" id="KW-1185">Reference proteome</keyword>
<protein>
    <submittedName>
        <fullName evidence="4">Phosphopantetheine-binding protein</fullName>
    </submittedName>
</protein>
<evidence type="ECO:0000313" key="5">
    <source>
        <dbReference type="Proteomes" id="UP001354709"/>
    </source>
</evidence>
<dbReference type="Gene3D" id="1.10.1200.10">
    <property type="entry name" value="ACP-like"/>
    <property type="match status" value="1"/>
</dbReference>